<evidence type="ECO:0000256" key="1">
    <source>
        <dbReference type="SAM" id="MobiDB-lite"/>
    </source>
</evidence>
<feature type="compositionally biased region" description="Low complexity" evidence="1">
    <location>
        <begin position="1"/>
        <end position="16"/>
    </location>
</feature>
<organism evidence="2 3">
    <name type="scientific">Fusarium oxysporum f. sp. lycopersici (strain 4287 / CBS 123668 / FGSC 9935 / NRRL 34936)</name>
    <name type="common">Fusarium vascular wilt of tomato</name>
    <dbReference type="NCBI Taxonomy" id="426428"/>
    <lineage>
        <taxon>Eukaryota</taxon>
        <taxon>Fungi</taxon>
        <taxon>Dikarya</taxon>
        <taxon>Ascomycota</taxon>
        <taxon>Pezizomycotina</taxon>
        <taxon>Sordariomycetes</taxon>
        <taxon>Hypocreomycetidae</taxon>
        <taxon>Hypocreales</taxon>
        <taxon>Nectriaceae</taxon>
        <taxon>Fusarium</taxon>
        <taxon>Fusarium oxysporum species complex</taxon>
    </lineage>
</organism>
<reference evidence="2" key="2">
    <citation type="journal article" date="2010" name="Nature">
        <title>Comparative genomics reveals mobile pathogenicity chromosomes in Fusarium.</title>
        <authorList>
            <person name="Ma L.J."/>
            <person name="van der Does H.C."/>
            <person name="Borkovich K.A."/>
            <person name="Coleman J.J."/>
            <person name="Daboussi M.J."/>
            <person name="Di Pietro A."/>
            <person name="Dufresne M."/>
            <person name="Freitag M."/>
            <person name="Grabherr M."/>
            <person name="Henrissat B."/>
            <person name="Houterman P.M."/>
            <person name="Kang S."/>
            <person name="Shim W.B."/>
            <person name="Woloshuk C."/>
            <person name="Xie X."/>
            <person name="Xu J.R."/>
            <person name="Antoniw J."/>
            <person name="Baker S.E."/>
            <person name="Bluhm B.H."/>
            <person name="Breakspear A."/>
            <person name="Brown D.W."/>
            <person name="Butchko R.A."/>
            <person name="Chapman S."/>
            <person name="Coulson R."/>
            <person name="Coutinho P.M."/>
            <person name="Danchin E.G."/>
            <person name="Diener A."/>
            <person name="Gale L.R."/>
            <person name="Gardiner D.M."/>
            <person name="Goff S."/>
            <person name="Hammond-Kosack K.E."/>
            <person name="Hilburn K."/>
            <person name="Hua-Van A."/>
            <person name="Jonkers W."/>
            <person name="Kazan K."/>
            <person name="Kodira C.D."/>
            <person name="Koehrsen M."/>
            <person name="Kumar L."/>
            <person name="Lee Y.H."/>
            <person name="Li L."/>
            <person name="Manners J.M."/>
            <person name="Miranda-Saavedra D."/>
            <person name="Mukherjee M."/>
            <person name="Park G."/>
            <person name="Park J."/>
            <person name="Park S.Y."/>
            <person name="Proctor R.H."/>
            <person name="Regev A."/>
            <person name="Ruiz-Roldan M.C."/>
            <person name="Sain D."/>
            <person name="Sakthikumar S."/>
            <person name="Sykes S."/>
            <person name="Schwartz D.C."/>
            <person name="Turgeon B.G."/>
            <person name="Wapinski I."/>
            <person name="Yoder O."/>
            <person name="Young S."/>
            <person name="Zeng Q."/>
            <person name="Zhou S."/>
            <person name="Galagan J."/>
            <person name="Cuomo C.A."/>
            <person name="Kistler H.C."/>
            <person name="Rep M."/>
        </authorList>
    </citation>
    <scope>NUCLEOTIDE SEQUENCE [LARGE SCALE GENOMIC DNA]</scope>
    <source>
        <strain evidence="2">4287</strain>
    </source>
</reference>
<dbReference type="AlphaFoldDB" id="A0A0J9WUN3"/>
<dbReference type="KEGG" id="fox:FOXG_22124"/>
<feature type="region of interest" description="Disordered" evidence="1">
    <location>
        <begin position="1"/>
        <end position="20"/>
    </location>
</feature>
<gene>
    <name evidence="2" type="ORF">FOXG_22124</name>
</gene>
<protein>
    <submittedName>
        <fullName evidence="2">Uncharacterized protein</fullName>
    </submittedName>
</protein>
<accession>A0A0J9WUN3</accession>
<reference evidence="2" key="1">
    <citation type="submission" date="2007-04" db="EMBL/GenBank/DDBJ databases">
        <authorList>
            <consortium name="The Broad Institute Genome Sequencing Platform"/>
            <person name="Birren B."/>
            <person name="Lander E."/>
            <person name="Galagan J."/>
            <person name="Nusbaum C."/>
            <person name="Devon K."/>
            <person name="Ma L.-J."/>
            <person name="Jaffe D."/>
            <person name="Butler J."/>
            <person name="Alvarez P."/>
            <person name="Gnerre S."/>
            <person name="Grabherr M."/>
            <person name="Kleber M."/>
            <person name="Mauceli E."/>
            <person name="Brockman W."/>
            <person name="MacCallum I.A."/>
            <person name="Young S."/>
            <person name="LaButti K."/>
            <person name="DeCaprio D."/>
            <person name="Crawford M."/>
            <person name="Koehrsen M."/>
            <person name="Engels R."/>
            <person name="Montgomery P."/>
            <person name="Pearson M."/>
            <person name="Howarth C."/>
            <person name="Larson L."/>
            <person name="White J."/>
            <person name="O'Leary S."/>
            <person name="Kodira C."/>
            <person name="Zeng Q."/>
            <person name="Yandava C."/>
            <person name="Alvarado L."/>
            <person name="Kistler C."/>
            <person name="Shim W.-B."/>
            <person name="Kang S."/>
            <person name="Woloshuk C."/>
        </authorList>
    </citation>
    <scope>NUCLEOTIDE SEQUENCE</scope>
    <source>
        <strain evidence="2">4287</strain>
    </source>
</reference>
<evidence type="ECO:0000313" key="2">
    <source>
        <dbReference type="EMBL" id="KNB18082.1"/>
    </source>
</evidence>
<dbReference type="Proteomes" id="UP000009097">
    <property type="component" value="Unassembled WGS sequence"/>
</dbReference>
<dbReference type="RefSeq" id="XP_018256127.1">
    <property type="nucleotide sequence ID" value="XM_018402522.1"/>
</dbReference>
<sequence>MSSPTKSGTSGTNTGGPRYLPQLVKLPLNLRSGYATSQKTKPTAPILRGIADAICGVSRNHMH</sequence>
<dbReference type="VEuPathDB" id="FungiDB:FOXG_22124"/>
<dbReference type="GeneID" id="28962830"/>
<dbReference type="EMBL" id="DS231724">
    <property type="protein sequence ID" value="KNB18082.1"/>
    <property type="molecule type" value="Genomic_DNA"/>
</dbReference>
<evidence type="ECO:0000313" key="3">
    <source>
        <dbReference type="Proteomes" id="UP000009097"/>
    </source>
</evidence>
<proteinExistence type="predicted"/>
<name>A0A0J9WUN3_FUSO4</name>